<dbReference type="GO" id="GO:0005615">
    <property type="term" value="C:extracellular space"/>
    <property type="evidence" value="ECO:0007669"/>
    <property type="project" value="InterPro"/>
</dbReference>
<dbReference type="PANTHER" id="PTHR11461">
    <property type="entry name" value="SERINE PROTEASE INHIBITOR, SERPIN"/>
    <property type="match status" value="1"/>
</dbReference>
<dbReference type="Proteomes" id="UP001066276">
    <property type="component" value="Chromosome 9"/>
</dbReference>
<accession>A0AAV7MWI2</accession>
<dbReference type="Gene3D" id="2.30.39.10">
    <property type="entry name" value="Alpha-1-antitrypsin, domain 1"/>
    <property type="match status" value="1"/>
</dbReference>
<sequence length="410" mass="46215">MILCDHHQDHDEKDHHHHKNHHGHDPIEHEQPGKQSMACHKIASRNAEFAFNLYKQISKGGSSDNVFFSPVSISTVISMLSLGAKSLTFDQIIAGLGFNLTDTSKEEIYLGFQHLLHVLNNPNSELQLNIANALFIDNNLKVLPKFTEDVKKYYDSEAFSSDFTQSEEAKKQINDYVEKHTNGKIVDLLQSLDHSTQMVLVNCIFFKGKWEHVFDANLTKEATFSVDKNTTVRVPMMEREGVYNSWRDHDLSCVVVRLNYGGNASAFFILPDEGKMNEVEEGLSSATLQKWWHTHRERTFNLHLPKFSISATTDLRAVLEKLGMTDVFSDMANLSGITGHNNLKASKVVHKAVLSIDEQGTEASGATAIEIKPRFIPRPIIFNRPFVLSIVDSNTQSLIFIGKVINPTKV</sequence>
<dbReference type="Pfam" id="PF00079">
    <property type="entry name" value="Serpin"/>
    <property type="match status" value="1"/>
</dbReference>
<organism evidence="9 10">
    <name type="scientific">Pleurodeles waltl</name>
    <name type="common">Iberian ribbed newt</name>
    <dbReference type="NCBI Taxonomy" id="8319"/>
    <lineage>
        <taxon>Eukaryota</taxon>
        <taxon>Metazoa</taxon>
        <taxon>Chordata</taxon>
        <taxon>Craniata</taxon>
        <taxon>Vertebrata</taxon>
        <taxon>Euteleostomi</taxon>
        <taxon>Amphibia</taxon>
        <taxon>Batrachia</taxon>
        <taxon>Caudata</taxon>
        <taxon>Salamandroidea</taxon>
        <taxon>Salamandridae</taxon>
        <taxon>Pleurodelinae</taxon>
        <taxon>Pleurodeles</taxon>
    </lineage>
</organism>
<evidence type="ECO:0000259" key="8">
    <source>
        <dbReference type="SMART" id="SM00093"/>
    </source>
</evidence>
<evidence type="ECO:0000256" key="5">
    <source>
        <dbReference type="ARBA" id="ARBA00023180"/>
    </source>
</evidence>
<dbReference type="PANTHER" id="PTHR11461:SF165">
    <property type="entry name" value="ALPHA-1-ANTITRYPSIN"/>
    <property type="match status" value="1"/>
</dbReference>
<keyword evidence="4" id="KW-0722">Serine protease inhibitor</keyword>
<evidence type="ECO:0000256" key="4">
    <source>
        <dbReference type="ARBA" id="ARBA00022900"/>
    </source>
</evidence>
<dbReference type="InterPro" id="IPR042178">
    <property type="entry name" value="Serpin_sf_1"/>
</dbReference>
<comment type="caution">
    <text evidence="9">The sequence shown here is derived from an EMBL/GenBank/DDBJ whole genome shotgun (WGS) entry which is preliminary data.</text>
</comment>
<keyword evidence="2" id="KW-0646">Protease inhibitor</keyword>
<feature type="region of interest" description="Disordered" evidence="7">
    <location>
        <begin position="1"/>
        <end position="36"/>
    </location>
</feature>
<dbReference type="InterPro" id="IPR036186">
    <property type="entry name" value="Serpin_sf"/>
</dbReference>
<feature type="compositionally biased region" description="Basic and acidic residues" evidence="7">
    <location>
        <begin position="1"/>
        <end position="14"/>
    </location>
</feature>
<evidence type="ECO:0000256" key="2">
    <source>
        <dbReference type="ARBA" id="ARBA00022690"/>
    </source>
</evidence>
<feature type="compositionally biased region" description="Basic and acidic residues" evidence="7">
    <location>
        <begin position="23"/>
        <end position="32"/>
    </location>
</feature>
<dbReference type="FunFam" id="2.30.39.10:FF:000002">
    <property type="entry name" value="Serpin family D member 1"/>
    <property type="match status" value="1"/>
</dbReference>
<evidence type="ECO:0000256" key="6">
    <source>
        <dbReference type="RuleBase" id="RU000411"/>
    </source>
</evidence>
<proteinExistence type="inferred from homology"/>
<dbReference type="PRINTS" id="PR00780">
    <property type="entry name" value="LEUSERPINII"/>
</dbReference>
<dbReference type="Gene3D" id="3.30.497.10">
    <property type="entry name" value="Antithrombin, subunit I, domain 2"/>
    <property type="match status" value="1"/>
</dbReference>
<name>A0AAV7MWI2_PLEWA</name>
<evidence type="ECO:0000256" key="1">
    <source>
        <dbReference type="ARBA" id="ARBA00009500"/>
    </source>
</evidence>
<dbReference type="FunFam" id="3.30.497.10:FF:000001">
    <property type="entry name" value="Serine protease inhibitor"/>
    <property type="match status" value="1"/>
</dbReference>
<reference evidence="9" key="1">
    <citation type="journal article" date="2022" name="bioRxiv">
        <title>Sequencing and chromosome-scale assembly of the giantPleurodeles waltlgenome.</title>
        <authorList>
            <person name="Brown T."/>
            <person name="Elewa A."/>
            <person name="Iarovenko S."/>
            <person name="Subramanian E."/>
            <person name="Araus A.J."/>
            <person name="Petzold A."/>
            <person name="Susuki M."/>
            <person name="Suzuki K.-i.T."/>
            <person name="Hayashi T."/>
            <person name="Toyoda A."/>
            <person name="Oliveira C."/>
            <person name="Osipova E."/>
            <person name="Leigh N.D."/>
            <person name="Simon A."/>
            <person name="Yun M.H."/>
        </authorList>
    </citation>
    <scope>NUCLEOTIDE SEQUENCE</scope>
    <source>
        <strain evidence="9">20211129_DDA</strain>
        <tissue evidence="9">Liver</tissue>
    </source>
</reference>
<evidence type="ECO:0000256" key="3">
    <source>
        <dbReference type="ARBA" id="ARBA00022729"/>
    </source>
</evidence>
<dbReference type="InterPro" id="IPR023796">
    <property type="entry name" value="Serpin_dom"/>
</dbReference>
<dbReference type="SMART" id="SM00093">
    <property type="entry name" value="SERPIN"/>
    <property type="match status" value="1"/>
</dbReference>
<evidence type="ECO:0000313" key="10">
    <source>
        <dbReference type="Proteomes" id="UP001066276"/>
    </source>
</evidence>
<dbReference type="InterPro" id="IPR023795">
    <property type="entry name" value="Serpin_CS"/>
</dbReference>
<dbReference type="Gene3D" id="2.10.310.10">
    <property type="entry name" value="Serpins superfamily"/>
    <property type="match status" value="1"/>
</dbReference>
<keyword evidence="5" id="KW-0325">Glycoprotein</keyword>
<dbReference type="EMBL" id="JANPWB010000013">
    <property type="protein sequence ID" value="KAJ1104720.1"/>
    <property type="molecule type" value="Genomic_DNA"/>
</dbReference>
<dbReference type="SUPFAM" id="SSF56574">
    <property type="entry name" value="Serpins"/>
    <property type="match status" value="1"/>
</dbReference>
<comment type="similarity">
    <text evidence="1 6">Belongs to the serpin family.</text>
</comment>
<dbReference type="PROSITE" id="PS00284">
    <property type="entry name" value="SERPIN"/>
    <property type="match status" value="1"/>
</dbReference>
<dbReference type="InterPro" id="IPR000215">
    <property type="entry name" value="Serpin_fam"/>
</dbReference>
<dbReference type="FunFam" id="2.10.310.10:FF:000001">
    <property type="entry name" value="Serpin family A member 1"/>
    <property type="match status" value="1"/>
</dbReference>
<evidence type="ECO:0000256" key="7">
    <source>
        <dbReference type="SAM" id="MobiDB-lite"/>
    </source>
</evidence>
<dbReference type="GO" id="GO:0004867">
    <property type="term" value="F:serine-type endopeptidase inhibitor activity"/>
    <property type="evidence" value="ECO:0007669"/>
    <property type="project" value="UniProtKB-KW"/>
</dbReference>
<feature type="domain" description="Serpin" evidence="8">
    <location>
        <begin position="51"/>
        <end position="407"/>
    </location>
</feature>
<keyword evidence="10" id="KW-1185">Reference proteome</keyword>
<keyword evidence="3" id="KW-0732">Signal</keyword>
<dbReference type="AlphaFoldDB" id="A0AAV7MWI2"/>
<gene>
    <name evidence="9" type="ORF">NDU88_002129</name>
</gene>
<protein>
    <recommendedName>
        <fullName evidence="8">Serpin domain-containing protein</fullName>
    </recommendedName>
</protein>
<evidence type="ECO:0000313" key="9">
    <source>
        <dbReference type="EMBL" id="KAJ1104720.1"/>
    </source>
</evidence>
<dbReference type="InterPro" id="IPR042185">
    <property type="entry name" value="Serpin_sf_2"/>
</dbReference>